<proteinExistence type="predicted"/>
<dbReference type="InterPro" id="IPR010432">
    <property type="entry name" value="RDD"/>
</dbReference>
<dbReference type="RefSeq" id="WP_164471413.1">
    <property type="nucleotide sequence ID" value="NZ_CP033325.1"/>
</dbReference>
<feature type="domain" description="RDD" evidence="7">
    <location>
        <begin position="38"/>
        <end position="109"/>
    </location>
</feature>
<keyword evidence="2" id="KW-1003">Cell membrane</keyword>
<comment type="caution">
    <text evidence="8">The sequence shown here is derived from an EMBL/GenBank/DDBJ whole genome shotgun (WGS) entry which is preliminary data.</text>
</comment>
<organism evidence="8 9">
    <name type="scientific">Georgenia faecalis</name>
    <dbReference type="NCBI Taxonomy" id="2483799"/>
    <lineage>
        <taxon>Bacteria</taxon>
        <taxon>Bacillati</taxon>
        <taxon>Actinomycetota</taxon>
        <taxon>Actinomycetes</taxon>
        <taxon>Micrococcales</taxon>
        <taxon>Bogoriellaceae</taxon>
        <taxon>Georgenia</taxon>
    </lineage>
</organism>
<evidence type="ECO:0000256" key="1">
    <source>
        <dbReference type="ARBA" id="ARBA00004651"/>
    </source>
</evidence>
<feature type="transmembrane region" description="Helical" evidence="6">
    <location>
        <begin position="14"/>
        <end position="32"/>
    </location>
</feature>
<dbReference type="PANTHER" id="PTHR36115">
    <property type="entry name" value="PROLINE-RICH ANTIGEN HOMOLOG-RELATED"/>
    <property type="match status" value="1"/>
</dbReference>
<evidence type="ECO:0000259" key="7">
    <source>
        <dbReference type="Pfam" id="PF06271"/>
    </source>
</evidence>
<dbReference type="InterPro" id="IPR051791">
    <property type="entry name" value="Pra-immunoreactive"/>
</dbReference>
<reference evidence="9" key="1">
    <citation type="journal article" date="2019" name="Int. J. Syst. Evol. Microbiol.">
        <title>The Global Catalogue of Microorganisms (GCM) 10K type strain sequencing project: providing services to taxonomists for standard genome sequencing and annotation.</title>
        <authorList>
            <consortium name="The Broad Institute Genomics Platform"/>
            <consortium name="The Broad Institute Genome Sequencing Center for Infectious Disease"/>
            <person name="Wu L."/>
            <person name="Ma J."/>
        </authorList>
    </citation>
    <scope>NUCLEOTIDE SEQUENCE [LARGE SCALE GENOMIC DNA]</scope>
    <source>
        <strain evidence="9">JCM 3369</strain>
    </source>
</reference>
<feature type="transmembrane region" description="Helical" evidence="6">
    <location>
        <begin position="80"/>
        <end position="96"/>
    </location>
</feature>
<dbReference type="EMBL" id="JBHSGF010000007">
    <property type="protein sequence ID" value="MFC4555832.1"/>
    <property type="molecule type" value="Genomic_DNA"/>
</dbReference>
<evidence type="ECO:0000313" key="8">
    <source>
        <dbReference type="EMBL" id="MFC4555832.1"/>
    </source>
</evidence>
<keyword evidence="4 6" id="KW-1133">Transmembrane helix</keyword>
<feature type="transmembrane region" description="Helical" evidence="6">
    <location>
        <begin position="38"/>
        <end position="59"/>
    </location>
</feature>
<keyword evidence="3 6" id="KW-0812">Transmembrane</keyword>
<evidence type="ECO:0000256" key="6">
    <source>
        <dbReference type="SAM" id="Phobius"/>
    </source>
</evidence>
<dbReference type="Proteomes" id="UP001595955">
    <property type="component" value="Unassembled WGS sequence"/>
</dbReference>
<evidence type="ECO:0000256" key="3">
    <source>
        <dbReference type="ARBA" id="ARBA00022692"/>
    </source>
</evidence>
<dbReference type="Pfam" id="PF06271">
    <property type="entry name" value="RDD"/>
    <property type="match status" value="1"/>
</dbReference>
<evidence type="ECO:0000313" key="9">
    <source>
        <dbReference type="Proteomes" id="UP001595955"/>
    </source>
</evidence>
<protein>
    <submittedName>
        <fullName evidence="8">RDD family protein</fullName>
    </submittedName>
</protein>
<gene>
    <name evidence="8" type="ORF">ACFO3F_11290</name>
</gene>
<name>A0ABV9DAX3_9MICO</name>
<keyword evidence="5 6" id="KW-0472">Membrane</keyword>
<comment type="subcellular location">
    <subcellularLocation>
        <location evidence="1">Cell membrane</location>
        <topology evidence="1">Multi-pass membrane protein</topology>
    </subcellularLocation>
</comment>
<evidence type="ECO:0000256" key="4">
    <source>
        <dbReference type="ARBA" id="ARBA00022989"/>
    </source>
</evidence>
<accession>A0ABV9DAX3</accession>
<sequence length="124" mass="13323">MSTYAPTAPLWRRVIALVVDWAIATAISAGFLDNHPLATVAVFAAITWILLATRGATIGHTLVGLTVRRADGGPVGPRRAFIRTLGLCLVIPAVVWDPQGRGLHDLWAGTVVTERRAPVGRPRR</sequence>
<evidence type="ECO:0000256" key="5">
    <source>
        <dbReference type="ARBA" id="ARBA00023136"/>
    </source>
</evidence>
<keyword evidence="9" id="KW-1185">Reference proteome</keyword>
<evidence type="ECO:0000256" key="2">
    <source>
        <dbReference type="ARBA" id="ARBA00022475"/>
    </source>
</evidence>
<dbReference type="PANTHER" id="PTHR36115:SF6">
    <property type="entry name" value="PROLINE-RICH ANTIGEN HOMOLOG"/>
    <property type="match status" value="1"/>
</dbReference>